<dbReference type="EMBL" id="CAFBNB010000192">
    <property type="protein sequence ID" value="CAB4936845.1"/>
    <property type="molecule type" value="Genomic_DNA"/>
</dbReference>
<gene>
    <name evidence="1" type="ORF">UFOPK3720_01032</name>
</gene>
<protein>
    <submittedName>
        <fullName evidence="1">Unannotated protein</fullName>
    </submittedName>
</protein>
<evidence type="ECO:0000313" key="1">
    <source>
        <dbReference type="EMBL" id="CAB4936845.1"/>
    </source>
</evidence>
<accession>A0A6J7J0V9</accession>
<proteinExistence type="predicted"/>
<organism evidence="1">
    <name type="scientific">freshwater metagenome</name>
    <dbReference type="NCBI Taxonomy" id="449393"/>
    <lineage>
        <taxon>unclassified sequences</taxon>
        <taxon>metagenomes</taxon>
        <taxon>ecological metagenomes</taxon>
    </lineage>
</organism>
<name>A0A6J7J0V9_9ZZZZ</name>
<dbReference type="AlphaFoldDB" id="A0A6J7J0V9"/>
<sequence length="87" mass="9521">MDRVALDVHPEDGLGLGLRVFRRVGEFHSTGLAAPTDLHLRLHDDGRADLACGLVRRSTCRADLARSDWNVVLAEEVLGLVLVQVHA</sequence>
<reference evidence="1" key="1">
    <citation type="submission" date="2020-05" db="EMBL/GenBank/DDBJ databases">
        <authorList>
            <person name="Chiriac C."/>
            <person name="Salcher M."/>
            <person name="Ghai R."/>
            <person name="Kavagutti S V."/>
        </authorList>
    </citation>
    <scope>NUCLEOTIDE SEQUENCE</scope>
</reference>